<organism evidence="15 16">
    <name type="scientific">Acropora cervicornis</name>
    <name type="common">Staghorn coral</name>
    <dbReference type="NCBI Taxonomy" id="6130"/>
    <lineage>
        <taxon>Eukaryota</taxon>
        <taxon>Metazoa</taxon>
        <taxon>Cnidaria</taxon>
        <taxon>Anthozoa</taxon>
        <taxon>Hexacorallia</taxon>
        <taxon>Scleractinia</taxon>
        <taxon>Astrocoeniina</taxon>
        <taxon>Acroporidae</taxon>
        <taxon>Acropora</taxon>
    </lineage>
</organism>
<feature type="domain" description="Mitochondria-eating protein C-terminal" evidence="14">
    <location>
        <begin position="204"/>
        <end position="396"/>
    </location>
</feature>
<proteinExistence type="inferred from homology"/>
<evidence type="ECO:0000256" key="9">
    <source>
        <dbReference type="ARBA" id="ARBA00023121"/>
    </source>
</evidence>
<keyword evidence="8 13" id="KW-0175">Coiled coil</keyword>
<evidence type="ECO:0000256" key="1">
    <source>
        <dbReference type="ARBA" id="ARBA00004294"/>
    </source>
</evidence>
<keyword evidence="6" id="KW-0963">Cytoplasm</keyword>
<dbReference type="Proteomes" id="UP001249851">
    <property type="component" value="Unassembled WGS sequence"/>
</dbReference>
<reference evidence="15" key="1">
    <citation type="journal article" date="2023" name="G3 (Bethesda)">
        <title>Whole genome assembly and annotation of the endangered Caribbean coral Acropora cervicornis.</title>
        <authorList>
            <person name="Selwyn J.D."/>
            <person name="Vollmer S.V."/>
        </authorList>
    </citation>
    <scope>NUCLEOTIDE SEQUENCE</scope>
    <source>
        <strain evidence="15">K2</strain>
    </source>
</reference>
<keyword evidence="10" id="KW-0496">Mitochondrion</keyword>
<dbReference type="GO" id="GO:0005741">
    <property type="term" value="C:mitochondrial outer membrane"/>
    <property type="evidence" value="ECO:0007669"/>
    <property type="project" value="UniProtKB-SubCell"/>
</dbReference>
<keyword evidence="9" id="KW-0446">Lipid-binding</keyword>
<dbReference type="GO" id="GO:0035694">
    <property type="term" value="P:mitochondrial protein catabolic process"/>
    <property type="evidence" value="ECO:0007669"/>
    <property type="project" value="InterPro"/>
</dbReference>
<gene>
    <name evidence="15" type="ORF">P5673_022124</name>
</gene>
<dbReference type="InterPro" id="IPR031981">
    <property type="entry name" value="MIEAP_C"/>
</dbReference>
<dbReference type="PANTHER" id="PTHR21771:SF0">
    <property type="entry name" value="MITOCHONDRIA-EATING PROTEIN"/>
    <property type="match status" value="1"/>
</dbReference>
<evidence type="ECO:0000259" key="14">
    <source>
        <dbReference type="Pfam" id="PF16026"/>
    </source>
</evidence>
<evidence type="ECO:0000256" key="8">
    <source>
        <dbReference type="ARBA" id="ARBA00023054"/>
    </source>
</evidence>
<dbReference type="GO" id="GO:0008289">
    <property type="term" value="F:lipid binding"/>
    <property type="evidence" value="ECO:0007669"/>
    <property type="project" value="UniProtKB-KW"/>
</dbReference>
<dbReference type="AlphaFoldDB" id="A0AAD9Q7A4"/>
<accession>A0AAD9Q7A4</accession>
<dbReference type="InterPro" id="IPR026169">
    <property type="entry name" value="MIEAP"/>
</dbReference>
<evidence type="ECO:0000256" key="3">
    <source>
        <dbReference type="ARBA" id="ARBA00004496"/>
    </source>
</evidence>
<evidence type="ECO:0000256" key="13">
    <source>
        <dbReference type="SAM" id="Coils"/>
    </source>
</evidence>
<evidence type="ECO:0000313" key="16">
    <source>
        <dbReference type="Proteomes" id="UP001249851"/>
    </source>
</evidence>
<feature type="coiled-coil region" evidence="13">
    <location>
        <begin position="126"/>
        <end position="174"/>
    </location>
</feature>
<evidence type="ECO:0000256" key="12">
    <source>
        <dbReference type="ARBA" id="ARBA00032687"/>
    </source>
</evidence>
<comment type="subcellular location">
    <subcellularLocation>
        <location evidence="3">Cytoplasm</location>
    </subcellularLocation>
    <subcellularLocation>
        <location evidence="2">Mitochondrion matrix</location>
    </subcellularLocation>
    <subcellularLocation>
        <location evidence="1">Mitochondrion outer membrane</location>
    </subcellularLocation>
</comment>
<evidence type="ECO:0000256" key="7">
    <source>
        <dbReference type="ARBA" id="ARBA00022787"/>
    </source>
</evidence>
<keyword evidence="7" id="KW-1000">Mitochondrion outer membrane</keyword>
<dbReference type="GO" id="GO:0005759">
    <property type="term" value="C:mitochondrial matrix"/>
    <property type="evidence" value="ECO:0007669"/>
    <property type="project" value="UniProtKB-SubCell"/>
</dbReference>
<dbReference type="PANTHER" id="PTHR21771">
    <property type="entry name" value="MITOCHONDRIA-EATING PROTEIN-RELATED"/>
    <property type="match status" value="1"/>
</dbReference>
<comment type="caution">
    <text evidence="15">The sequence shown here is derived from an EMBL/GenBank/DDBJ whole genome shotgun (WGS) entry which is preliminary data.</text>
</comment>
<evidence type="ECO:0000256" key="6">
    <source>
        <dbReference type="ARBA" id="ARBA00022490"/>
    </source>
</evidence>
<keyword evidence="11" id="KW-0472">Membrane</keyword>
<keyword evidence="16" id="KW-1185">Reference proteome</keyword>
<dbReference type="EMBL" id="JARQWQ010000058">
    <property type="protein sequence ID" value="KAK2556102.1"/>
    <property type="molecule type" value="Genomic_DNA"/>
</dbReference>
<dbReference type="GO" id="GO:0035695">
    <property type="term" value="P:mitophagy by internal vacuole formation"/>
    <property type="evidence" value="ECO:0007669"/>
    <property type="project" value="TreeGrafter"/>
</dbReference>
<evidence type="ECO:0000313" key="15">
    <source>
        <dbReference type="EMBL" id="KAK2556102.1"/>
    </source>
</evidence>
<dbReference type="Pfam" id="PF16026">
    <property type="entry name" value="MIEAP"/>
    <property type="match status" value="1"/>
</dbReference>
<evidence type="ECO:0000256" key="4">
    <source>
        <dbReference type="ARBA" id="ARBA00008233"/>
    </source>
</evidence>
<evidence type="ECO:0000256" key="2">
    <source>
        <dbReference type="ARBA" id="ARBA00004305"/>
    </source>
</evidence>
<evidence type="ECO:0000256" key="5">
    <source>
        <dbReference type="ARBA" id="ARBA00019863"/>
    </source>
</evidence>
<name>A0AAD9Q7A4_ACRCE</name>
<reference evidence="15" key="2">
    <citation type="journal article" date="2023" name="Science">
        <title>Genomic signatures of disease resistance in endangered staghorn corals.</title>
        <authorList>
            <person name="Vollmer S.V."/>
            <person name="Selwyn J.D."/>
            <person name="Despard B.A."/>
            <person name="Roesel C.L."/>
        </authorList>
    </citation>
    <scope>NUCLEOTIDE SEQUENCE</scope>
    <source>
        <strain evidence="15">K2</strain>
    </source>
</reference>
<comment type="similarity">
    <text evidence="4">Belongs to the MIEAP family.</text>
</comment>
<protein>
    <recommendedName>
        <fullName evidence="5">Mitochondria-eating protein</fullName>
    </recommendedName>
    <alternativeName>
        <fullName evidence="12">Spermatogenesis-associated protein 18</fullName>
    </alternativeName>
</protein>
<sequence>MTTTTFTGLLCRLVSSGDFRIIHERLARFSNSSYRNSCQENALFCFELLKLHATLQGQLFQLLELCCSEGGIGGGSQVLINRLLPWLRVGSPTVRIFSKEEDTILEKYKWKVEGMQEDWNVSKTGAADLRLKLSQMKHQLESKESQLKHQFQEIIELKRENSELHERLHKYMLETVTATESYKGLSQTLTKAAFFSRSIQLEPRSAKLVERFSELYNDDRLKTVKALKEMPDKSVAERMIYFTECFRVSKTEQRKMRSRMKQALQTATLDVGEVQSVAMNDVAEKYTKKNIELHETEFFIPDVIKSLYRNSMASLHIPSNEKILVQFTREVLRVAWDLVSLDPPIDLPTSREGDIIDETRYRRTYDSEFSASTVQYFVWPALVRDGSVVSKGEVVTKRLFSPRIRKVSTC</sequence>
<evidence type="ECO:0000256" key="10">
    <source>
        <dbReference type="ARBA" id="ARBA00023128"/>
    </source>
</evidence>
<evidence type="ECO:0000256" key="11">
    <source>
        <dbReference type="ARBA" id="ARBA00023136"/>
    </source>
</evidence>